<dbReference type="InterPro" id="IPR055170">
    <property type="entry name" value="GFO_IDH_MocA-like_dom"/>
</dbReference>
<gene>
    <name evidence="3" type="ORF">ACFPOE_09010</name>
</gene>
<dbReference type="InterPro" id="IPR000683">
    <property type="entry name" value="Gfo/Idh/MocA-like_OxRdtase_N"/>
</dbReference>
<dbReference type="RefSeq" id="WP_376849751.1">
    <property type="nucleotide sequence ID" value="NZ_JBHSMF010000006.1"/>
</dbReference>
<sequence>MARRAPLRLAVAGLGAIGRAHVQRVLASGDCTLVAVTDPAPAAQAAAREAGVPLFEQLEAMLDASKPDGVILATPTPLHVAGALACIARGIPVLVEKPVADTQEGAQRLAQAEAASRVPVLVGHHRRYSPALEAARAVIDGGRLGRLTAFQGSATFRKPDAYFTEAPWRCRRGGGPILVNLVHEVDNMRALMGEIVQVRALASNAARGFEVEDTAAVALRFAGGALGTFLVSDCAAGPRSWEQTSGENQAYDRDPDEDCYVIGGDRGSLGVPTMRLRTYDGEASWQRPLRTQRLPVTRADPLVRQLEHFCAVIRGLDAPRVSAQDAGRTLRATLAVAESAAQGGAAVAIDPAGSNHFDRSTP</sequence>
<accession>A0ABW0NAG1</accession>
<comment type="caution">
    <text evidence="3">The sequence shown here is derived from an EMBL/GenBank/DDBJ whole genome shotgun (WGS) entry which is preliminary data.</text>
</comment>
<evidence type="ECO:0000259" key="2">
    <source>
        <dbReference type="Pfam" id="PF22725"/>
    </source>
</evidence>
<dbReference type="PANTHER" id="PTHR43377:SF8">
    <property type="entry name" value="BLR3664 PROTEIN"/>
    <property type="match status" value="1"/>
</dbReference>
<dbReference type="InterPro" id="IPR036291">
    <property type="entry name" value="NAD(P)-bd_dom_sf"/>
</dbReference>
<proteinExistence type="predicted"/>
<dbReference type="Pfam" id="PF01408">
    <property type="entry name" value="GFO_IDH_MocA"/>
    <property type="match status" value="1"/>
</dbReference>
<keyword evidence="4" id="KW-1185">Reference proteome</keyword>
<evidence type="ECO:0000313" key="3">
    <source>
        <dbReference type="EMBL" id="MFC5497671.1"/>
    </source>
</evidence>
<evidence type="ECO:0000259" key="1">
    <source>
        <dbReference type="Pfam" id="PF01408"/>
    </source>
</evidence>
<evidence type="ECO:0000313" key="4">
    <source>
        <dbReference type="Proteomes" id="UP001596037"/>
    </source>
</evidence>
<name>A0ABW0NAG1_9BURK</name>
<protein>
    <submittedName>
        <fullName evidence="3">Gfo/Idh/MocA family protein</fullName>
    </submittedName>
</protein>
<organism evidence="3 4">
    <name type="scientific">Caenimonas terrae</name>
    <dbReference type="NCBI Taxonomy" id="696074"/>
    <lineage>
        <taxon>Bacteria</taxon>
        <taxon>Pseudomonadati</taxon>
        <taxon>Pseudomonadota</taxon>
        <taxon>Betaproteobacteria</taxon>
        <taxon>Burkholderiales</taxon>
        <taxon>Comamonadaceae</taxon>
        <taxon>Caenimonas</taxon>
    </lineage>
</organism>
<dbReference type="EMBL" id="JBHSMF010000006">
    <property type="protein sequence ID" value="MFC5497671.1"/>
    <property type="molecule type" value="Genomic_DNA"/>
</dbReference>
<dbReference type="InterPro" id="IPR051450">
    <property type="entry name" value="Gfo/Idh/MocA_Oxidoreductases"/>
</dbReference>
<dbReference type="Pfam" id="PF22725">
    <property type="entry name" value="GFO_IDH_MocA_C3"/>
    <property type="match status" value="1"/>
</dbReference>
<dbReference type="Gene3D" id="3.40.50.720">
    <property type="entry name" value="NAD(P)-binding Rossmann-like Domain"/>
    <property type="match status" value="1"/>
</dbReference>
<feature type="domain" description="Gfo/Idh/MocA-like oxidoreductase N-terminal" evidence="1">
    <location>
        <begin position="8"/>
        <end position="124"/>
    </location>
</feature>
<dbReference type="SUPFAM" id="SSF55347">
    <property type="entry name" value="Glyceraldehyde-3-phosphate dehydrogenase-like, C-terminal domain"/>
    <property type="match status" value="1"/>
</dbReference>
<reference evidence="4" key="1">
    <citation type="journal article" date="2019" name="Int. J. Syst. Evol. Microbiol.">
        <title>The Global Catalogue of Microorganisms (GCM) 10K type strain sequencing project: providing services to taxonomists for standard genome sequencing and annotation.</title>
        <authorList>
            <consortium name="The Broad Institute Genomics Platform"/>
            <consortium name="The Broad Institute Genome Sequencing Center for Infectious Disease"/>
            <person name="Wu L."/>
            <person name="Ma J."/>
        </authorList>
    </citation>
    <scope>NUCLEOTIDE SEQUENCE [LARGE SCALE GENOMIC DNA]</scope>
    <source>
        <strain evidence="4">CCUG 57401</strain>
    </source>
</reference>
<dbReference type="Gene3D" id="3.30.360.10">
    <property type="entry name" value="Dihydrodipicolinate Reductase, domain 2"/>
    <property type="match status" value="1"/>
</dbReference>
<feature type="domain" description="GFO/IDH/MocA-like oxidoreductase" evidence="2">
    <location>
        <begin position="134"/>
        <end position="268"/>
    </location>
</feature>
<dbReference type="PANTHER" id="PTHR43377">
    <property type="entry name" value="BILIVERDIN REDUCTASE A"/>
    <property type="match status" value="1"/>
</dbReference>
<dbReference type="SUPFAM" id="SSF51735">
    <property type="entry name" value="NAD(P)-binding Rossmann-fold domains"/>
    <property type="match status" value="1"/>
</dbReference>
<dbReference type="Proteomes" id="UP001596037">
    <property type="component" value="Unassembled WGS sequence"/>
</dbReference>